<proteinExistence type="predicted"/>
<accession>A0A6C0CFA5</accession>
<dbReference type="EMBL" id="MN739402">
    <property type="protein sequence ID" value="QHT02832.1"/>
    <property type="molecule type" value="Genomic_DNA"/>
</dbReference>
<evidence type="ECO:0000313" key="1">
    <source>
        <dbReference type="EMBL" id="QHT02832.1"/>
    </source>
</evidence>
<dbReference type="AlphaFoldDB" id="A0A6C0CFA5"/>
<reference evidence="1" key="1">
    <citation type="journal article" date="2020" name="Nature">
        <title>Giant virus diversity and host interactions through global metagenomics.</title>
        <authorList>
            <person name="Schulz F."/>
            <person name="Roux S."/>
            <person name="Paez-Espino D."/>
            <person name="Jungbluth S."/>
            <person name="Walsh D.A."/>
            <person name="Denef V.J."/>
            <person name="McMahon K.D."/>
            <person name="Konstantinidis K.T."/>
            <person name="Eloe-Fadrosh E.A."/>
            <person name="Kyrpides N.C."/>
            <person name="Woyke T."/>
        </authorList>
    </citation>
    <scope>NUCLEOTIDE SEQUENCE</scope>
    <source>
        <strain evidence="1">GVMAG-M-3300020595-32</strain>
    </source>
</reference>
<organism evidence="1">
    <name type="scientific">viral metagenome</name>
    <dbReference type="NCBI Taxonomy" id="1070528"/>
    <lineage>
        <taxon>unclassified sequences</taxon>
        <taxon>metagenomes</taxon>
        <taxon>organismal metagenomes</taxon>
    </lineage>
</organism>
<sequence>MDNTFESLIQVYLAQVDSALKVSDLLAKHDNSEEITVDHIIGGLVFRLMTPMTNEELADSISTAKQIMEKIDDSDSCSESEYDEIDETYEKTDFGSRKVVRPVCNCEICSKLRVCLINYCNHECNDPLAQKFKDSIDSTCEKHKIYI</sequence>
<protein>
    <submittedName>
        <fullName evidence="1">Uncharacterized protein</fullName>
    </submittedName>
</protein>
<name>A0A6C0CFA5_9ZZZZ</name>